<dbReference type="Proteomes" id="UP001431784">
    <property type="component" value="Unassembled WGS sequence"/>
</dbReference>
<dbReference type="EMBL" id="JAQZSM010000009">
    <property type="protein sequence ID" value="MDD7971676.1"/>
    <property type="molecule type" value="Genomic_DNA"/>
</dbReference>
<evidence type="ECO:0000313" key="2">
    <source>
        <dbReference type="Proteomes" id="UP001431784"/>
    </source>
</evidence>
<dbReference type="PROSITE" id="PS51257">
    <property type="entry name" value="PROKAR_LIPOPROTEIN"/>
    <property type="match status" value="1"/>
</dbReference>
<name>A0ABT5T9M3_9RHOB</name>
<sequence length="192" mass="20671">MRKILFTLPAALALSACIEVDLSLEVIDEDTARMTGFMQMQRQFFDMSGGDASFCDEDDGGTLTLTDTHARCDFDQTGTYAEIMNPEGVDAPDDDMQGSITYLGNNRTQVLLPLSTIAEDMAGDDADPAMMAMMRQMLAGMSINLSVTGARIESSSGVISEDGTRASITLDVDSYFAPAAEAPVDFDTIVEF</sequence>
<comment type="caution">
    <text evidence="1">The sequence shown here is derived from an EMBL/GenBank/DDBJ whole genome shotgun (WGS) entry which is preliminary data.</text>
</comment>
<proteinExistence type="predicted"/>
<accession>A0ABT5T9M3</accession>
<dbReference type="RefSeq" id="WP_274352356.1">
    <property type="nucleotide sequence ID" value="NZ_JAQZSM010000009.1"/>
</dbReference>
<evidence type="ECO:0000313" key="1">
    <source>
        <dbReference type="EMBL" id="MDD7971676.1"/>
    </source>
</evidence>
<protein>
    <recommendedName>
        <fullName evidence="3">Lipoprotein</fullName>
    </recommendedName>
</protein>
<keyword evidence="2" id="KW-1185">Reference proteome</keyword>
<evidence type="ECO:0008006" key="3">
    <source>
        <dbReference type="Google" id="ProtNLM"/>
    </source>
</evidence>
<gene>
    <name evidence="1" type="ORF">PUT78_11230</name>
</gene>
<organism evidence="1 2">
    <name type="scientific">Roseinatronobacter alkalisoli</name>
    <dbReference type="NCBI Taxonomy" id="3028235"/>
    <lineage>
        <taxon>Bacteria</taxon>
        <taxon>Pseudomonadati</taxon>
        <taxon>Pseudomonadota</taxon>
        <taxon>Alphaproteobacteria</taxon>
        <taxon>Rhodobacterales</taxon>
        <taxon>Paracoccaceae</taxon>
        <taxon>Roseinatronobacter</taxon>
    </lineage>
</organism>
<reference evidence="1" key="1">
    <citation type="submission" date="2023-02" db="EMBL/GenBank/DDBJ databases">
        <title>Description of Roseinatronobacter alkalisoli sp. nov., an alkaliphilic bacerium isolated from soda soil.</title>
        <authorList>
            <person name="Wei W."/>
        </authorList>
    </citation>
    <scope>NUCLEOTIDE SEQUENCE</scope>
    <source>
        <strain evidence="1">HJB301</strain>
    </source>
</reference>